<sequence>MVENQMEIPMKSAATAQSLKKRGKQAHMHYEPTELDYEILTYVKEYYLLSTWQLVNLHYAKGSKTRASTKLQILSGQSQKTPAKVYLYREALERKAPGNPTFVYCLATCGLSYLRRNGYPNLTRRFRPCETRGLSYLHKLHCLNVNDILIAARNLSKVSPDITLAQWRHDFDLQKIPAVVTFARDLTTSYSGESVQQTVRLVPDGMLDFRLRLYDAKVNEWRRVILFEVDRGTETNSKKFKEKILAYIHYCLPEGGFEKRYGKTNKRIAYIVTRGGEKRLIMLRHWCEEVLREQHFEQEQNLFRFTSISQQTDQDTGSIREELAISPTLFVQPVWYKPFEEEPDTLLWKP</sequence>
<evidence type="ECO:0000313" key="2">
    <source>
        <dbReference type="Proteomes" id="UP000635565"/>
    </source>
</evidence>
<proteinExistence type="predicted"/>
<dbReference type="InterPro" id="IPR025855">
    <property type="entry name" value="Replic_Relax"/>
</dbReference>
<protein>
    <recommendedName>
        <fullName evidence="3">Replication-relaxation</fullName>
    </recommendedName>
</protein>
<comment type="caution">
    <text evidence="1">The sequence shown here is derived from an EMBL/GenBank/DDBJ whole genome shotgun (WGS) entry which is preliminary data.</text>
</comment>
<gene>
    <name evidence="1" type="ORF">KSZ_31970</name>
</gene>
<accession>A0ABQ3VHN4</accession>
<organism evidence="1 2">
    <name type="scientific">Dictyobacter formicarum</name>
    <dbReference type="NCBI Taxonomy" id="2778368"/>
    <lineage>
        <taxon>Bacteria</taxon>
        <taxon>Bacillati</taxon>
        <taxon>Chloroflexota</taxon>
        <taxon>Ktedonobacteria</taxon>
        <taxon>Ktedonobacterales</taxon>
        <taxon>Dictyobacteraceae</taxon>
        <taxon>Dictyobacter</taxon>
    </lineage>
</organism>
<dbReference type="EMBL" id="BNJJ01000008">
    <property type="protein sequence ID" value="GHO85191.1"/>
    <property type="molecule type" value="Genomic_DNA"/>
</dbReference>
<dbReference type="Pfam" id="PF13814">
    <property type="entry name" value="Replic_Relax"/>
    <property type="match status" value="1"/>
</dbReference>
<name>A0ABQ3VHN4_9CHLR</name>
<keyword evidence="2" id="KW-1185">Reference proteome</keyword>
<reference evidence="1 2" key="1">
    <citation type="journal article" date="2021" name="Int. J. Syst. Evol. Microbiol.">
        <title>Reticulibacter mediterranei gen. nov., sp. nov., within the new family Reticulibacteraceae fam. nov., and Ktedonospora formicarum gen. nov., sp. nov., Ktedonobacter robiniae sp. nov., Dictyobacter formicarum sp. nov. and Dictyobacter arantiisoli sp. nov., belonging to the class Ktedonobacteria.</title>
        <authorList>
            <person name="Yabe S."/>
            <person name="Zheng Y."/>
            <person name="Wang C.M."/>
            <person name="Sakai Y."/>
            <person name="Abe K."/>
            <person name="Yokota A."/>
            <person name="Donadio S."/>
            <person name="Cavaletti L."/>
            <person name="Monciardini P."/>
        </authorList>
    </citation>
    <scope>NUCLEOTIDE SEQUENCE [LARGE SCALE GENOMIC DNA]</scope>
    <source>
        <strain evidence="1 2">SOSP1-9</strain>
    </source>
</reference>
<evidence type="ECO:0000313" key="1">
    <source>
        <dbReference type="EMBL" id="GHO85191.1"/>
    </source>
</evidence>
<dbReference type="Proteomes" id="UP000635565">
    <property type="component" value="Unassembled WGS sequence"/>
</dbReference>
<evidence type="ECO:0008006" key="3">
    <source>
        <dbReference type="Google" id="ProtNLM"/>
    </source>
</evidence>